<protein>
    <submittedName>
        <fullName evidence="2">Uncharacterized protein</fullName>
    </submittedName>
</protein>
<dbReference type="EMBL" id="JAEVFJ010000020">
    <property type="protein sequence ID" value="KAH8099343.1"/>
    <property type="molecule type" value="Genomic_DNA"/>
</dbReference>
<evidence type="ECO:0000313" key="2">
    <source>
        <dbReference type="EMBL" id="KAH8099343.1"/>
    </source>
</evidence>
<feature type="transmembrane region" description="Helical" evidence="1">
    <location>
        <begin position="53"/>
        <end position="75"/>
    </location>
</feature>
<feature type="transmembrane region" description="Helical" evidence="1">
    <location>
        <begin position="136"/>
        <end position="159"/>
    </location>
</feature>
<comment type="caution">
    <text evidence="2">The sequence shown here is derived from an EMBL/GenBank/DDBJ whole genome shotgun (WGS) entry which is preliminary data.</text>
</comment>
<accession>A0A8K0UMB3</accession>
<keyword evidence="1" id="KW-0812">Transmembrane</keyword>
<keyword evidence="3" id="KW-1185">Reference proteome</keyword>
<dbReference type="AlphaFoldDB" id="A0A8K0UMB3"/>
<reference evidence="2" key="1">
    <citation type="journal article" date="2021" name="New Phytol.">
        <title>Evolutionary innovations through gain and loss of genes in the ectomycorrhizal Boletales.</title>
        <authorList>
            <person name="Wu G."/>
            <person name="Miyauchi S."/>
            <person name="Morin E."/>
            <person name="Kuo A."/>
            <person name="Drula E."/>
            <person name="Varga T."/>
            <person name="Kohler A."/>
            <person name="Feng B."/>
            <person name="Cao Y."/>
            <person name="Lipzen A."/>
            <person name="Daum C."/>
            <person name="Hundley H."/>
            <person name="Pangilinan J."/>
            <person name="Johnson J."/>
            <person name="Barry K."/>
            <person name="LaButti K."/>
            <person name="Ng V."/>
            <person name="Ahrendt S."/>
            <person name="Min B."/>
            <person name="Choi I.G."/>
            <person name="Park H."/>
            <person name="Plett J.M."/>
            <person name="Magnuson J."/>
            <person name="Spatafora J.W."/>
            <person name="Nagy L.G."/>
            <person name="Henrissat B."/>
            <person name="Grigoriev I.V."/>
            <person name="Yang Z.L."/>
            <person name="Xu J."/>
            <person name="Martin F.M."/>
        </authorList>
    </citation>
    <scope>NUCLEOTIDE SEQUENCE</scope>
    <source>
        <strain evidence="2">KKN 215</strain>
    </source>
</reference>
<organism evidence="2 3">
    <name type="scientific">Cristinia sonorae</name>
    <dbReference type="NCBI Taxonomy" id="1940300"/>
    <lineage>
        <taxon>Eukaryota</taxon>
        <taxon>Fungi</taxon>
        <taxon>Dikarya</taxon>
        <taxon>Basidiomycota</taxon>
        <taxon>Agaricomycotina</taxon>
        <taxon>Agaricomycetes</taxon>
        <taxon>Agaricomycetidae</taxon>
        <taxon>Agaricales</taxon>
        <taxon>Pleurotineae</taxon>
        <taxon>Stephanosporaceae</taxon>
        <taxon>Cristinia</taxon>
    </lineage>
</organism>
<gene>
    <name evidence="2" type="ORF">BXZ70DRAFT_1009156</name>
</gene>
<feature type="transmembrane region" description="Helical" evidence="1">
    <location>
        <begin position="184"/>
        <end position="204"/>
    </location>
</feature>
<evidence type="ECO:0000313" key="3">
    <source>
        <dbReference type="Proteomes" id="UP000813824"/>
    </source>
</evidence>
<evidence type="ECO:0000256" key="1">
    <source>
        <dbReference type="SAM" id="Phobius"/>
    </source>
</evidence>
<dbReference type="Proteomes" id="UP000813824">
    <property type="component" value="Unassembled WGS sequence"/>
</dbReference>
<name>A0A8K0UMB3_9AGAR</name>
<proteinExistence type="predicted"/>
<dbReference type="OrthoDB" id="3046318at2759"/>
<feature type="transmembrane region" description="Helical" evidence="1">
    <location>
        <begin position="254"/>
        <end position="277"/>
    </location>
</feature>
<keyword evidence="1" id="KW-1133">Transmembrane helix</keyword>
<keyword evidence="1" id="KW-0472">Membrane</keyword>
<feature type="transmembrane region" description="Helical" evidence="1">
    <location>
        <begin position="18"/>
        <end position="41"/>
    </location>
</feature>
<sequence>MSCRSAIPGTERCSNPELAVPFVVLHILGGHVCLPILTLTFIFSKNCSRPLNVINVCITWTIFSVSYCLLIYTGHLGGTKPPFALCLTQAAMTQGSPPMTGVAVLIMVIQMWLSFSPDSFKWFSNRISRLPNWIRNSPVFLPPYLVYISICAATASYGLKHPETVRAPSGLYCTIEAPTFDRALPFAGVAFIGLILIVDICKMWRYIAHGRLLGRLSKERSSLSLWARVLAFNLCNFAAISACLVLLFDNTQPAPYIIVAALPLMAALIFGTHPTALRELKFWKRNDSKLNLEHPTGSNVGSGSGTGIVLSTNPSNLEANVTPNQSIV</sequence>
<feature type="transmembrane region" description="Helical" evidence="1">
    <location>
        <begin position="95"/>
        <end position="115"/>
    </location>
</feature>
<feature type="transmembrane region" description="Helical" evidence="1">
    <location>
        <begin position="225"/>
        <end position="248"/>
    </location>
</feature>